<dbReference type="EC" id="2.7.1.113" evidence="7"/>
<keyword evidence="4" id="KW-0547">Nucleotide-binding</keyword>
<evidence type="ECO:0000256" key="5">
    <source>
        <dbReference type="ARBA" id="ARBA00022777"/>
    </source>
</evidence>
<dbReference type="PANTHER" id="PTHR10513">
    <property type="entry name" value="DEOXYNUCLEOSIDE KINASE"/>
    <property type="match status" value="1"/>
</dbReference>
<dbReference type="InterPro" id="IPR031314">
    <property type="entry name" value="DNK_dom"/>
</dbReference>
<keyword evidence="5" id="KW-0418">Kinase</keyword>
<dbReference type="OMA" id="WLFHRNL"/>
<evidence type="ECO:0000256" key="6">
    <source>
        <dbReference type="ARBA" id="ARBA00022840"/>
    </source>
</evidence>
<reference evidence="11 12" key="1">
    <citation type="journal article" date="2018" name="Nat. Ecol. Evol.">
        <title>Shark genomes provide insights into elasmobranch evolution and the origin of vertebrates.</title>
        <authorList>
            <person name="Hara Y"/>
            <person name="Yamaguchi K"/>
            <person name="Onimaru K"/>
            <person name="Kadota M"/>
            <person name="Koyanagi M"/>
            <person name="Keeley SD"/>
            <person name="Tatsumi K"/>
            <person name="Tanaka K"/>
            <person name="Motone F"/>
            <person name="Kageyama Y"/>
            <person name="Nozu R"/>
            <person name="Adachi N"/>
            <person name="Nishimura O"/>
            <person name="Nakagawa R"/>
            <person name="Tanegashima C"/>
            <person name="Kiyatake I"/>
            <person name="Matsumoto R"/>
            <person name="Murakumo K"/>
            <person name="Nishida K"/>
            <person name="Terakita A"/>
            <person name="Kuratani S"/>
            <person name="Sato K"/>
            <person name="Hyodo S Kuraku.S."/>
        </authorList>
    </citation>
    <scope>NUCLEOTIDE SEQUENCE [LARGE SCALE GENOMIC DNA]</scope>
</reference>
<dbReference type="GO" id="GO:0005739">
    <property type="term" value="C:mitochondrion"/>
    <property type="evidence" value="ECO:0007669"/>
    <property type="project" value="TreeGrafter"/>
</dbReference>
<evidence type="ECO:0000256" key="8">
    <source>
        <dbReference type="ARBA" id="ARBA00047656"/>
    </source>
</evidence>
<organism evidence="11 12">
    <name type="scientific">Scyliorhinus torazame</name>
    <name type="common">Cloudy catshark</name>
    <name type="synonym">Catulus torazame</name>
    <dbReference type="NCBI Taxonomy" id="75743"/>
    <lineage>
        <taxon>Eukaryota</taxon>
        <taxon>Metazoa</taxon>
        <taxon>Chordata</taxon>
        <taxon>Craniata</taxon>
        <taxon>Vertebrata</taxon>
        <taxon>Chondrichthyes</taxon>
        <taxon>Elasmobranchii</taxon>
        <taxon>Galeomorphii</taxon>
        <taxon>Galeoidea</taxon>
        <taxon>Carcharhiniformes</taxon>
        <taxon>Scyliorhinidae</taxon>
        <taxon>Scyliorhinus</taxon>
    </lineage>
</organism>
<dbReference type="Proteomes" id="UP000288216">
    <property type="component" value="Unassembled WGS sequence"/>
</dbReference>
<dbReference type="AlphaFoldDB" id="A0A401NH89"/>
<keyword evidence="6" id="KW-0067">ATP-binding</keyword>
<feature type="domain" description="Deoxynucleoside kinase" evidence="10">
    <location>
        <begin position="84"/>
        <end position="320"/>
    </location>
</feature>
<comment type="catalytic activity">
    <reaction evidence="8">
        <text>2'-deoxyguanosine + ATP = dGMP + ADP + H(+)</text>
        <dbReference type="Rhea" id="RHEA:19201"/>
        <dbReference type="ChEBI" id="CHEBI:15378"/>
        <dbReference type="ChEBI" id="CHEBI:17172"/>
        <dbReference type="ChEBI" id="CHEBI:30616"/>
        <dbReference type="ChEBI" id="CHEBI:57673"/>
        <dbReference type="ChEBI" id="CHEBI:456216"/>
        <dbReference type="EC" id="2.7.1.113"/>
    </reaction>
</comment>
<feature type="region of interest" description="Disordered" evidence="9">
    <location>
        <begin position="45"/>
        <end position="65"/>
    </location>
</feature>
<comment type="caution">
    <text evidence="11">The sequence shown here is derived from an EMBL/GenBank/DDBJ whole genome shotgun (WGS) entry which is preliminary data.</text>
</comment>
<evidence type="ECO:0000256" key="7">
    <source>
        <dbReference type="ARBA" id="ARBA00039043"/>
    </source>
</evidence>
<evidence type="ECO:0000256" key="2">
    <source>
        <dbReference type="ARBA" id="ARBA00011738"/>
    </source>
</evidence>
<evidence type="ECO:0000256" key="1">
    <source>
        <dbReference type="ARBA" id="ARBA00007420"/>
    </source>
</evidence>
<evidence type="ECO:0000256" key="4">
    <source>
        <dbReference type="ARBA" id="ARBA00022741"/>
    </source>
</evidence>
<evidence type="ECO:0000256" key="9">
    <source>
        <dbReference type="SAM" id="MobiDB-lite"/>
    </source>
</evidence>
<dbReference type="OrthoDB" id="567086at2759"/>
<dbReference type="FunFam" id="3.40.50.300:FF:000461">
    <property type="entry name" value="Deoxycytidine kinase"/>
    <property type="match status" value="1"/>
</dbReference>
<evidence type="ECO:0000313" key="12">
    <source>
        <dbReference type="Proteomes" id="UP000288216"/>
    </source>
</evidence>
<dbReference type="GO" id="GO:0005524">
    <property type="term" value="F:ATP binding"/>
    <property type="evidence" value="ECO:0007669"/>
    <property type="project" value="UniProtKB-KW"/>
</dbReference>
<dbReference type="CDD" id="cd01673">
    <property type="entry name" value="dNK"/>
    <property type="match status" value="1"/>
</dbReference>
<keyword evidence="3" id="KW-0808">Transferase</keyword>
<dbReference type="InterPro" id="IPR027417">
    <property type="entry name" value="P-loop_NTPase"/>
</dbReference>
<dbReference type="Gene3D" id="3.40.50.300">
    <property type="entry name" value="P-loop containing nucleotide triphosphate hydrolases"/>
    <property type="match status" value="1"/>
</dbReference>
<comment type="similarity">
    <text evidence="1">Belongs to the DCK/DGK family.</text>
</comment>
<accession>A0A401NH89</accession>
<protein>
    <recommendedName>
        <fullName evidence="7">deoxyguanosine kinase</fullName>
        <ecNumber evidence="7">2.7.1.113</ecNumber>
    </recommendedName>
</protein>
<proteinExistence type="inferred from homology"/>
<dbReference type="PANTHER" id="PTHR10513:SF48">
    <property type="entry name" value="DEOXYCYTIDINE KINASE 2"/>
    <property type="match status" value="1"/>
</dbReference>
<gene>
    <name evidence="11" type="ORF">scyTo_0012704</name>
</gene>
<evidence type="ECO:0000256" key="3">
    <source>
        <dbReference type="ARBA" id="ARBA00022679"/>
    </source>
</evidence>
<evidence type="ECO:0000259" key="10">
    <source>
        <dbReference type="Pfam" id="PF01712"/>
    </source>
</evidence>
<dbReference type="EMBL" id="BFAA01006217">
    <property type="protein sequence ID" value="GCB60236.1"/>
    <property type="molecule type" value="Genomic_DNA"/>
</dbReference>
<evidence type="ECO:0000313" key="11">
    <source>
        <dbReference type="EMBL" id="GCB60236.1"/>
    </source>
</evidence>
<dbReference type="Pfam" id="PF01712">
    <property type="entry name" value="dNK"/>
    <property type="match status" value="1"/>
</dbReference>
<dbReference type="STRING" id="75743.A0A401NH89"/>
<name>A0A401NH89_SCYTO</name>
<dbReference type="InterPro" id="IPR050566">
    <property type="entry name" value="Deoxyribonucleoside_kinase"/>
</dbReference>
<keyword evidence="12" id="KW-1185">Reference proteome</keyword>
<dbReference type="SUPFAM" id="SSF52540">
    <property type="entry name" value="P-loop containing nucleoside triphosphate hydrolases"/>
    <property type="match status" value="1"/>
</dbReference>
<dbReference type="GO" id="GO:0004138">
    <property type="term" value="F:deoxyguanosine kinase activity"/>
    <property type="evidence" value="ECO:0007669"/>
    <property type="project" value="UniProtKB-EC"/>
</dbReference>
<sequence length="323" mass="37782">MNSEAALPQLDSVTPAERRGQQLLRVQMRTEPATFKHFLKRCSGTGLQTRQQRERESESMATPPKRMCISPAFNDSFEKRVRKISIEGNIAAGKSTFVHMLGKASDEWEVIPEPIGKWCNVQATEDETLELTTSQKSGGNLLQMLYDKPSRWAYTFQTYACLSRVRAQLKPPCDKIQDAEHPVQFYERSLYSDRYIFASNLFESGNLNETEWSIYQDWHGWILAQFGPQIELDAMIYLRATAEKCMERLHLRGREEEQGIEMEYLEKLHYKHESWLHNRTMRLDFEYLKDIPILVLDVNEDFKDDKIKQEDILEKVKAFLQTL</sequence>
<comment type="subunit">
    <text evidence="2">Homodimer.</text>
</comment>